<reference evidence="2 3" key="1">
    <citation type="submission" date="2019-03" db="EMBL/GenBank/DDBJ databases">
        <title>Three New Species of Nocardioides, Nocardioides euryhalodurans sp. nov., Nocardioides seonyuensis sp. nov. and Nocardioides eburneoflavus sp. nov., Iolated from Soil.</title>
        <authorList>
            <person name="Roh S.G."/>
            <person name="Lee C."/>
            <person name="Kim M.-K."/>
            <person name="Kim S.B."/>
        </authorList>
    </citation>
    <scope>NUCLEOTIDE SEQUENCE [LARGE SCALE GENOMIC DNA]</scope>
    <source>
        <strain evidence="2 3">MMS17-SY117</strain>
    </source>
</reference>
<gene>
    <name evidence="2" type="ORF">EXE57_03095</name>
</gene>
<feature type="transmembrane region" description="Helical" evidence="1">
    <location>
        <begin position="115"/>
        <end position="132"/>
    </location>
</feature>
<evidence type="ECO:0000313" key="2">
    <source>
        <dbReference type="EMBL" id="QBR91367.1"/>
    </source>
</evidence>
<proteinExistence type="predicted"/>
<keyword evidence="1" id="KW-0812">Transmembrane</keyword>
<accession>A0A4P7GI65</accession>
<dbReference type="Proteomes" id="UP000294894">
    <property type="component" value="Chromosome"/>
</dbReference>
<evidence type="ECO:0000256" key="1">
    <source>
        <dbReference type="SAM" id="Phobius"/>
    </source>
</evidence>
<feature type="transmembrane region" description="Helical" evidence="1">
    <location>
        <begin position="91"/>
        <end position="109"/>
    </location>
</feature>
<dbReference type="EMBL" id="CP038267">
    <property type="protein sequence ID" value="QBR91367.1"/>
    <property type="molecule type" value="Genomic_DNA"/>
</dbReference>
<protein>
    <submittedName>
        <fullName evidence="2">Uncharacterized protein</fullName>
    </submittedName>
</protein>
<keyword evidence="1" id="KW-1133">Transmembrane helix</keyword>
<sequence>MESRSSPQEQLDLLVADREALRGRAAYPFWYWAAWSLACNWWGLIAVIPDPPRWWIGLGQFLLLAVLLVASSRRRVRVRRPPLTWPTLTEWLVVTPLLLAQCALIYTGIRNDEPWLISTTAAVSTVALAAFAHRTQRVVFEDER</sequence>
<evidence type="ECO:0000313" key="3">
    <source>
        <dbReference type="Proteomes" id="UP000294894"/>
    </source>
</evidence>
<name>A0A4P7GI65_9ACTN</name>
<dbReference type="RefSeq" id="WP_135073910.1">
    <property type="nucleotide sequence ID" value="NZ_CP038267.1"/>
</dbReference>
<feature type="transmembrane region" description="Helical" evidence="1">
    <location>
        <begin position="54"/>
        <end position="70"/>
    </location>
</feature>
<dbReference type="KEGG" id="noy:EXE57_03095"/>
<dbReference type="AlphaFoldDB" id="A0A4P7GI65"/>
<keyword evidence="3" id="KW-1185">Reference proteome</keyword>
<feature type="transmembrane region" description="Helical" evidence="1">
    <location>
        <begin position="29"/>
        <end position="48"/>
    </location>
</feature>
<organism evidence="2 3">
    <name type="scientific">Nocardioides euryhalodurans</name>
    <dbReference type="NCBI Taxonomy" id="2518370"/>
    <lineage>
        <taxon>Bacteria</taxon>
        <taxon>Bacillati</taxon>
        <taxon>Actinomycetota</taxon>
        <taxon>Actinomycetes</taxon>
        <taxon>Propionibacteriales</taxon>
        <taxon>Nocardioidaceae</taxon>
        <taxon>Nocardioides</taxon>
    </lineage>
</organism>
<keyword evidence="1" id="KW-0472">Membrane</keyword>